<evidence type="ECO:0000256" key="1">
    <source>
        <dbReference type="ARBA" id="ARBA00004127"/>
    </source>
</evidence>
<evidence type="ECO:0000256" key="3">
    <source>
        <dbReference type="ARBA" id="ARBA00022989"/>
    </source>
</evidence>
<keyword evidence="4 6" id="KW-0472">Membrane</keyword>
<dbReference type="GO" id="GO:0000329">
    <property type="term" value="C:fungal-type vacuole membrane"/>
    <property type="evidence" value="ECO:0007669"/>
    <property type="project" value="TreeGrafter"/>
</dbReference>
<comment type="subcellular location">
    <subcellularLocation>
        <location evidence="1">Endomembrane system</location>
        <topology evidence="1">Multi-pass membrane protein</topology>
    </subcellularLocation>
</comment>
<feature type="region of interest" description="Disordered" evidence="5">
    <location>
        <begin position="1"/>
        <end position="32"/>
    </location>
</feature>
<feature type="compositionally biased region" description="Basic residues" evidence="5">
    <location>
        <begin position="107"/>
        <end position="119"/>
    </location>
</feature>
<feature type="compositionally biased region" description="Basic and acidic residues" evidence="5">
    <location>
        <begin position="142"/>
        <end position="153"/>
    </location>
</feature>
<evidence type="ECO:0000256" key="2">
    <source>
        <dbReference type="ARBA" id="ARBA00022692"/>
    </source>
</evidence>
<dbReference type="GO" id="GO:0016237">
    <property type="term" value="P:microautophagy"/>
    <property type="evidence" value="ECO:0007669"/>
    <property type="project" value="TreeGrafter"/>
</dbReference>
<evidence type="ECO:0000256" key="5">
    <source>
        <dbReference type="SAM" id="MobiDB-lite"/>
    </source>
</evidence>
<name>A0A9P6RGQ0_9FUNG</name>
<feature type="region of interest" description="Disordered" evidence="5">
    <location>
        <begin position="75"/>
        <end position="186"/>
    </location>
</feature>
<dbReference type="GO" id="GO:0006797">
    <property type="term" value="P:polyphosphate metabolic process"/>
    <property type="evidence" value="ECO:0007669"/>
    <property type="project" value="TreeGrafter"/>
</dbReference>
<dbReference type="OrthoDB" id="2446210at2759"/>
<dbReference type="GO" id="GO:0007034">
    <property type="term" value="P:vacuolar transport"/>
    <property type="evidence" value="ECO:0007669"/>
    <property type="project" value="TreeGrafter"/>
</dbReference>
<sequence>MAALNRPSYPPIPGPPSPPTQQNSYNYQAASAQTPFTKLAGPVPSRNHPLAVEEIHLNPPQRSFVTVESTPDRPLSVASFSNLSTHSNEPLNPPRNQHNQLEDRSRSRTKKKLSTKKMTYRGNNTTAAASDPRPMTPQLWHPDNDNNRRRSTDSDSGLDEIDDDDRRRNKGAALGEGDDDDQPKIRKKRKNLAARIRSWRKPDPVFKVKGTGRMAQFSNERLYLHWIRFGILQGGIAVTLLNFGNEVAGMIGVVSLILALLTLLYGTTLYHLRHIYMITKRKDVVYFARRIPTLLCLALFIIYLANFLVTMTIGKDWTSRPPWAKDDPTNPKSAF</sequence>
<keyword evidence="3 6" id="KW-1133">Transmembrane helix</keyword>
<feature type="transmembrane region" description="Helical" evidence="6">
    <location>
        <begin position="222"/>
        <end position="241"/>
    </location>
</feature>
<evidence type="ECO:0000256" key="6">
    <source>
        <dbReference type="SAM" id="Phobius"/>
    </source>
</evidence>
<dbReference type="Proteomes" id="UP000823405">
    <property type="component" value="Unassembled WGS sequence"/>
</dbReference>
<feature type="transmembrane region" description="Helical" evidence="6">
    <location>
        <begin position="247"/>
        <end position="270"/>
    </location>
</feature>
<protein>
    <recommendedName>
        <fullName evidence="7">DUF202 domain-containing protein</fullName>
    </recommendedName>
</protein>
<dbReference type="InterPro" id="IPR003807">
    <property type="entry name" value="DUF202"/>
</dbReference>
<comment type="caution">
    <text evidence="8">The sequence shown here is derived from an EMBL/GenBank/DDBJ whole genome shotgun (WGS) entry which is preliminary data.</text>
</comment>
<evidence type="ECO:0000259" key="7">
    <source>
        <dbReference type="Pfam" id="PF02656"/>
    </source>
</evidence>
<organism evidence="8 9">
    <name type="scientific">Linnemannia gamsii</name>
    <dbReference type="NCBI Taxonomy" id="64522"/>
    <lineage>
        <taxon>Eukaryota</taxon>
        <taxon>Fungi</taxon>
        <taxon>Fungi incertae sedis</taxon>
        <taxon>Mucoromycota</taxon>
        <taxon>Mortierellomycotina</taxon>
        <taxon>Mortierellomycetes</taxon>
        <taxon>Mortierellales</taxon>
        <taxon>Mortierellaceae</taxon>
        <taxon>Linnemannia</taxon>
    </lineage>
</organism>
<reference evidence="8" key="1">
    <citation type="journal article" date="2020" name="Fungal Divers.">
        <title>Resolving the Mortierellaceae phylogeny through synthesis of multi-gene phylogenetics and phylogenomics.</title>
        <authorList>
            <person name="Vandepol N."/>
            <person name="Liber J."/>
            <person name="Desiro A."/>
            <person name="Na H."/>
            <person name="Kennedy M."/>
            <person name="Barry K."/>
            <person name="Grigoriev I.V."/>
            <person name="Miller A.N."/>
            <person name="O'Donnell K."/>
            <person name="Stajich J.E."/>
            <person name="Bonito G."/>
        </authorList>
    </citation>
    <scope>NUCLEOTIDE SEQUENCE</scope>
    <source>
        <strain evidence="8">NVP60</strain>
    </source>
</reference>
<dbReference type="GO" id="GO:0012505">
    <property type="term" value="C:endomembrane system"/>
    <property type="evidence" value="ECO:0007669"/>
    <property type="project" value="UniProtKB-SubCell"/>
</dbReference>
<feature type="compositionally biased region" description="Polar residues" evidence="5">
    <location>
        <begin position="20"/>
        <end position="32"/>
    </location>
</feature>
<dbReference type="InterPro" id="IPR051572">
    <property type="entry name" value="VTC_Complex_Subunit"/>
</dbReference>
<dbReference type="GO" id="GO:0033254">
    <property type="term" value="C:vacuolar transporter chaperone complex"/>
    <property type="evidence" value="ECO:0007669"/>
    <property type="project" value="TreeGrafter"/>
</dbReference>
<evidence type="ECO:0000313" key="9">
    <source>
        <dbReference type="Proteomes" id="UP000823405"/>
    </source>
</evidence>
<feature type="transmembrane region" description="Helical" evidence="6">
    <location>
        <begin position="291"/>
        <end position="313"/>
    </location>
</feature>
<keyword evidence="9" id="KW-1185">Reference proteome</keyword>
<gene>
    <name evidence="8" type="ORF">BGZ97_001498</name>
</gene>
<feature type="compositionally biased region" description="Pro residues" evidence="5">
    <location>
        <begin position="8"/>
        <end position="19"/>
    </location>
</feature>
<accession>A0A9P6RGQ0</accession>
<dbReference type="PANTHER" id="PTHR46140">
    <property type="entry name" value="VACUOLAR TRANSPORTER CHAPERONE 1-RELATED"/>
    <property type="match status" value="1"/>
</dbReference>
<keyword evidence="2 6" id="KW-0812">Transmembrane</keyword>
<dbReference type="PANTHER" id="PTHR46140:SF1">
    <property type="entry name" value="VACUOLAR TRANSPORTER CHAPERONE COMPLEX SUBUNIT 4-RELATED"/>
    <property type="match status" value="1"/>
</dbReference>
<dbReference type="GO" id="GO:0042144">
    <property type="term" value="P:vacuole fusion, non-autophagic"/>
    <property type="evidence" value="ECO:0007669"/>
    <property type="project" value="TreeGrafter"/>
</dbReference>
<dbReference type="EMBL" id="JAAAIN010000131">
    <property type="protein sequence ID" value="KAG0319763.1"/>
    <property type="molecule type" value="Genomic_DNA"/>
</dbReference>
<dbReference type="Pfam" id="PF02656">
    <property type="entry name" value="DUF202"/>
    <property type="match status" value="1"/>
</dbReference>
<dbReference type="AlphaFoldDB" id="A0A9P6RGQ0"/>
<feature type="domain" description="DUF202" evidence="7">
    <location>
        <begin position="217"/>
        <end position="272"/>
    </location>
</feature>
<evidence type="ECO:0000313" key="8">
    <source>
        <dbReference type="EMBL" id="KAG0319763.1"/>
    </source>
</evidence>
<proteinExistence type="predicted"/>
<evidence type="ECO:0000256" key="4">
    <source>
        <dbReference type="ARBA" id="ARBA00023136"/>
    </source>
</evidence>
<feature type="compositionally biased region" description="Polar residues" evidence="5">
    <location>
        <begin position="78"/>
        <end position="99"/>
    </location>
</feature>